<feature type="compositionally biased region" description="Basic and acidic residues" evidence="1">
    <location>
        <begin position="307"/>
        <end position="322"/>
    </location>
</feature>
<organism evidence="2 3">
    <name type="scientific">Carya illinoinensis</name>
    <name type="common">Pecan</name>
    <dbReference type="NCBI Taxonomy" id="32201"/>
    <lineage>
        <taxon>Eukaryota</taxon>
        <taxon>Viridiplantae</taxon>
        <taxon>Streptophyta</taxon>
        <taxon>Embryophyta</taxon>
        <taxon>Tracheophyta</taxon>
        <taxon>Spermatophyta</taxon>
        <taxon>Magnoliopsida</taxon>
        <taxon>eudicotyledons</taxon>
        <taxon>Gunneridae</taxon>
        <taxon>Pentapetalae</taxon>
        <taxon>rosids</taxon>
        <taxon>fabids</taxon>
        <taxon>Fagales</taxon>
        <taxon>Juglandaceae</taxon>
        <taxon>Carya</taxon>
    </lineage>
</organism>
<feature type="compositionally biased region" description="Acidic residues" evidence="1">
    <location>
        <begin position="463"/>
        <end position="476"/>
    </location>
</feature>
<comment type="caution">
    <text evidence="2">The sequence shown here is derived from an EMBL/GenBank/DDBJ whole genome shotgun (WGS) entry which is preliminary data.</text>
</comment>
<evidence type="ECO:0000313" key="2">
    <source>
        <dbReference type="EMBL" id="KAG6710898.1"/>
    </source>
</evidence>
<feature type="region of interest" description="Disordered" evidence="1">
    <location>
        <begin position="576"/>
        <end position="629"/>
    </location>
</feature>
<feature type="region of interest" description="Disordered" evidence="1">
    <location>
        <begin position="181"/>
        <end position="219"/>
    </location>
</feature>
<proteinExistence type="predicted"/>
<feature type="compositionally biased region" description="Low complexity" evidence="1">
    <location>
        <begin position="394"/>
        <end position="404"/>
    </location>
</feature>
<name>A0A922F034_CARIL</name>
<feature type="compositionally biased region" description="Polar residues" evidence="1">
    <location>
        <begin position="744"/>
        <end position="753"/>
    </location>
</feature>
<dbReference type="OrthoDB" id="785936at2759"/>
<protein>
    <submittedName>
        <fullName evidence="2">Uncharacterized protein</fullName>
    </submittedName>
</protein>
<dbReference type="EMBL" id="CM031829">
    <property type="protein sequence ID" value="KAG6710898.1"/>
    <property type="molecule type" value="Genomic_DNA"/>
</dbReference>
<feature type="compositionally biased region" description="Basic and acidic residues" evidence="1">
    <location>
        <begin position="605"/>
        <end position="626"/>
    </location>
</feature>
<feature type="compositionally biased region" description="Basic and acidic residues" evidence="1">
    <location>
        <begin position="434"/>
        <end position="449"/>
    </location>
</feature>
<dbReference type="Proteomes" id="UP000811246">
    <property type="component" value="Chromosome 5"/>
</dbReference>
<dbReference type="AlphaFoldDB" id="A0A922F034"/>
<feature type="region of interest" description="Disordered" evidence="1">
    <location>
        <begin position="529"/>
        <end position="549"/>
    </location>
</feature>
<feature type="region of interest" description="Disordered" evidence="1">
    <location>
        <begin position="737"/>
        <end position="768"/>
    </location>
</feature>
<gene>
    <name evidence="2" type="ORF">I3842_05G026100</name>
</gene>
<feature type="compositionally biased region" description="Basic and acidic residues" evidence="1">
    <location>
        <begin position="484"/>
        <end position="495"/>
    </location>
</feature>
<evidence type="ECO:0000313" key="3">
    <source>
        <dbReference type="Proteomes" id="UP000811246"/>
    </source>
</evidence>
<feature type="compositionally biased region" description="Basic residues" evidence="1">
    <location>
        <begin position="586"/>
        <end position="600"/>
    </location>
</feature>
<sequence length="783" mass="87332">MEVPQTMQISGEEEGDEFYEKIEAPKFVDFTAPDQNRPDDCYWFCLRVGCDQKHEEEMDSEAIYKNFVLRVMAARSPNVRLRKALNRKAPRYRCKAFSHSSSSFFSKKNSLKESLSLLILSYFCTWDFNSLTFFIFSIFFSANVKCPLTAPPKPSKSRISRLALISSISHKLVDTKLKARPTPKLSATPVSKAKQSSDVAKARTTPRNRKRLSNPNTFRSVRNPKLTTIVVPKSRAVAKALVFNSPKKAVKTKTSLELNTPVKTLCAAMKKLEITSDKKHVLGYNKSLPIDASRKQLRGREVKSRVYESLHSHNRKVQEAKTSRCLKRNINKDIKPRRDHKHHEGDDDSSDMDIDEKSRDGSLEGSLPGGTSQSGRNGPEECSKTVKSQEGEYSVEPELISLSSSEERDSGENDGPDSQVPSGVAEGTSEGSEQDEKILSSPERGKIPEVEESDDKENVLACDDTENDSEANDNEEKENTVASDDNRLQNHNNGHQERIVLGENDTSKISLKTNRVMGKAIKEGSLTATTVAQGLKRRKPKPTNPKPFRLRTDERGILKEANLEKKLIAPLAEITTAPGLPGTNSQRKHQNASQKKKKRLGTSENECHMHEGGEKKPDRITLEDQSIRVGSTRLKASKGKVEQKLSLMSLHRRSVSIHHKSNLVISPSEQDKAGQKQQNSLKNIQSPMMQQKLARPRGVMSSRKEAVSLVTPGKLGVIKENPSKILTTKQVAKPLGNTVCPGTKASTRTTPRSLSRGRRPTTIPKEPTFHRIHTPKSCTRKLA</sequence>
<accession>A0A922F034</accession>
<reference evidence="2" key="1">
    <citation type="submission" date="2021-01" db="EMBL/GenBank/DDBJ databases">
        <authorList>
            <person name="Lovell J.T."/>
            <person name="Bentley N."/>
            <person name="Bhattarai G."/>
            <person name="Jenkins J.W."/>
            <person name="Sreedasyam A."/>
            <person name="Alarcon Y."/>
            <person name="Bock C."/>
            <person name="Boston L."/>
            <person name="Carlson J."/>
            <person name="Cervantes K."/>
            <person name="Clermont K."/>
            <person name="Krom N."/>
            <person name="Kubenka K."/>
            <person name="Mamidi S."/>
            <person name="Mattison C."/>
            <person name="Monteros M."/>
            <person name="Pisani C."/>
            <person name="Plott C."/>
            <person name="Rajasekar S."/>
            <person name="Rhein H.S."/>
            <person name="Rohla C."/>
            <person name="Song M."/>
            <person name="Hilaire R.S."/>
            <person name="Shu S."/>
            <person name="Wells L."/>
            <person name="Wang X."/>
            <person name="Webber J."/>
            <person name="Heerema R.J."/>
            <person name="Klein P."/>
            <person name="Conner P."/>
            <person name="Grauke L."/>
            <person name="Grimwood J."/>
            <person name="Schmutz J."/>
            <person name="Randall J.J."/>
        </authorList>
    </citation>
    <scope>NUCLEOTIDE SEQUENCE</scope>
    <source>
        <tissue evidence="2">Leaf</tissue>
    </source>
</reference>
<feature type="compositionally biased region" description="Basic and acidic residues" evidence="1">
    <location>
        <begin position="378"/>
        <end position="390"/>
    </location>
</feature>
<feature type="region of interest" description="Disordered" evidence="1">
    <location>
        <begin position="307"/>
        <end position="495"/>
    </location>
</feature>
<evidence type="ECO:0000256" key="1">
    <source>
        <dbReference type="SAM" id="MobiDB-lite"/>
    </source>
</evidence>
<dbReference type="PANTHER" id="PTHR37241">
    <property type="entry name" value="NEUROFILAMENT HEAVY PROTEIN"/>
    <property type="match status" value="1"/>
</dbReference>
<dbReference type="PANTHER" id="PTHR37241:SF1">
    <property type="entry name" value="NEUROFILAMENT HEAVY PROTEIN"/>
    <property type="match status" value="1"/>
</dbReference>